<dbReference type="OrthoDB" id="674604at2759"/>
<sequence length="92" mass="10220">MHILASFPLVRIGLMVGISAGIPKLKRDRKTNKYHDPRDIRLGDVIFGQPAGIHGGVNSCILNQTIGLTVFRRPQKALCRCLPRPLEFQGQC</sequence>
<feature type="chain" id="PRO_5015410439" evidence="1">
    <location>
        <begin position="21"/>
        <end position="92"/>
    </location>
</feature>
<protein>
    <submittedName>
        <fullName evidence="2">Uncharacterized protein</fullName>
    </submittedName>
</protein>
<gene>
    <name evidence="2" type="ORF">BB8028_0003g15260</name>
</gene>
<dbReference type="Proteomes" id="UP000237441">
    <property type="component" value="Unassembled WGS sequence"/>
</dbReference>
<dbReference type="EMBL" id="JRHA01000003">
    <property type="protein sequence ID" value="PQK12911.1"/>
    <property type="molecule type" value="Genomic_DNA"/>
</dbReference>
<keyword evidence="1" id="KW-0732">Signal</keyword>
<organism evidence="2 3">
    <name type="scientific">Beauveria bassiana</name>
    <name type="common">White muscardine disease fungus</name>
    <name type="synonym">Tritirachium shiotae</name>
    <dbReference type="NCBI Taxonomy" id="176275"/>
    <lineage>
        <taxon>Eukaryota</taxon>
        <taxon>Fungi</taxon>
        <taxon>Dikarya</taxon>
        <taxon>Ascomycota</taxon>
        <taxon>Pezizomycotina</taxon>
        <taxon>Sordariomycetes</taxon>
        <taxon>Hypocreomycetidae</taxon>
        <taxon>Hypocreales</taxon>
        <taxon>Cordycipitaceae</taxon>
        <taxon>Beauveria</taxon>
    </lineage>
</organism>
<dbReference type="InterPro" id="IPR035994">
    <property type="entry name" value="Nucleoside_phosphorylase_sf"/>
</dbReference>
<proteinExistence type="predicted"/>
<dbReference type="GO" id="GO:0003824">
    <property type="term" value="F:catalytic activity"/>
    <property type="evidence" value="ECO:0007669"/>
    <property type="project" value="InterPro"/>
</dbReference>
<evidence type="ECO:0000256" key="1">
    <source>
        <dbReference type="SAM" id="SignalP"/>
    </source>
</evidence>
<dbReference type="Gene3D" id="3.40.50.1580">
    <property type="entry name" value="Nucleoside phosphorylase domain"/>
    <property type="match status" value="1"/>
</dbReference>
<reference evidence="2 3" key="1">
    <citation type="submission" date="2016-07" db="EMBL/GenBank/DDBJ databases">
        <title>Comparative genomics of the entomopathogenic fungus Beauveria bassiana.</title>
        <authorList>
            <person name="Valero Jimenez C.A."/>
            <person name="Zwaan B.J."/>
            <person name="Van Kan J.A."/>
            <person name="Takken W."/>
            <person name="Debets A.J."/>
            <person name="Schoustra S.E."/>
            <person name="Koenraadt C.J."/>
        </authorList>
    </citation>
    <scope>NUCLEOTIDE SEQUENCE [LARGE SCALE GENOMIC DNA]</scope>
    <source>
        <strain evidence="2 3">ARSEF 8028</strain>
    </source>
</reference>
<evidence type="ECO:0000313" key="2">
    <source>
        <dbReference type="EMBL" id="PQK12911.1"/>
    </source>
</evidence>
<feature type="signal peptide" evidence="1">
    <location>
        <begin position="1"/>
        <end position="20"/>
    </location>
</feature>
<evidence type="ECO:0000313" key="3">
    <source>
        <dbReference type="Proteomes" id="UP000237441"/>
    </source>
</evidence>
<dbReference type="GO" id="GO:0009116">
    <property type="term" value="P:nucleoside metabolic process"/>
    <property type="evidence" value="ECO:0007669"/>
    <property type="project" value="InterPro"/>
</dbReference>
<dbReference type="AlphaFoldDB" id="A0A2S7Y9R1"/>
<name>A0A2S7Y9R1_BEABA</name>
<accession>A0A2S7Y9R1</accession>
<comment type="caution">
    <text evidence="2">The sequence shown here is derived from an EMBL/GenBank/DDBJ whole genome shotgun (WGS) entry which is preliminary data.</text>
</comment>